<gene>
    <name evidence="6" type="ORF">ACJIZ3_016364</name>
</gene>
<evidence type="ECO:0000256" key="4">
    <source>
        <dbReference type="ARBA" id="ARBA00034490"/>
    </source>
</evidence>
<dbReference type="PANTHER" id="PTHR46937:SF4">
    <property type="entry name" value="FERREDOXIN-THIOREDOXIN REDUCTASE SUBUNIT A1, CHLOROPLASTIC"/>
    <property type="match status" value="1"/>
</dbReference>
<dbReference type="GO" id="GO:0016491">
    <property type="term" value="F:oxidoreductase activity"/>
    <property type="evidence" value="ECO:0007669"/>
    <property type="project" value="UniProtKB-KW"/>
</dbReference>
<evidence type="ECO:0000256" key="2">
    <source>
        <dbReference type="ARBA" id="ARBA00026011"/>
    </source>
</evidence>
<organism evidence="6 7">
    <name type="scientific">Penstemon smallii</name>
    <dbReference type="NCBI Taxonomy" id="265156"/>
    <lineage>
        <taxon>Eukaryota</taxon>
        <taxon>Viridiplantae</taxon>
        <taxon>Streptophyta</taxon>
        <taxon>Embryophyta</taxon>
        <taxon>Tracheophyta</taxon>
        <taxon>Spermatophyta</taxon>
        <taxon>Magnoliopsida</taxon>
        <taxon>eudicotyledons</taxon>
        <taxon>Gunneridae</taxon>
        <taxon>Pentapetalae</taxon>
        <taxon>asterids</taxon>
        <taxon>lamiids</taxon>
        <taxon>Lamiales</taxon>
        <taxon>Plantaginaceae</taxon>
        <taxon>Cheloneae</taxon>
        <taxon>Penstemon</taxon>
    </lineage>
</organism>
<dbReference type="Proteomes" id="UP001634393">
    <property type="component" value="Unassembled WGS sequence"/>
</dbReference>
<dbReference type="AlphaFoldDB" id="A0ABD3RU34"/>
<evidence type="ECO:0000259" key="5">
    <source>
        <dbReference type="Pfam" id="PF02941"/>
    </source>
</evidence>
<accession>A0ABD3RU34</accession>
<proteinExistence type="inferred from homology"/>
<dbReference type="Pfam" id="PF02941">
    <property type="entry name" value="FeThRed_A"/>
    <property type="match status" value="1"/>
</dbReference>
<dbReference type="PANTHER" id="PTHR46937">
    <property type="entry name" value="FERREDOXIN-THIOREDOXIN REDUCTASE, VARIABLE CHAIN"/>
    <property type="match status" value="1"/>
</dbReference>
<keyword evidence="7" id="KW-1185">Reference proteome</keyword>
<comment type="subunit">
    <text evidence="2">Heterodimer of subunit A (variable subunit) and subunit B (catalytic subunit). Heterodimeric FTR forms a complex with ferredoxin and thioredoxin.</text>
</comment>
<comment type="similarity">
    <text evidence="4">Belongs to the ferredoxin thioredoxin reductase alpha subunit family.</text>
</comment>
<dbReference type="InterPro" id="IPR004207">
    <property type="entry name" value="Fd_thioredoxin_Rdtase_alpha"/>
</dbReference>
<feature type="domain" description="Ferredoxin thioredoxin reductase alpha chain" evidence="5">
    <location>
        <begin position="94"/>
        <end position="168"/>
    </location>
</feature>
<dbReference type="EMBL" id="JBJXBP010000008">
    <property type="protein sequence ID" value="KAL3815096.1"/>
    <property type="molecule type" value="Genomic_DNA"/>
</dbReference>
<keyword evidence="1" id="KW-0560">Oxidoreductase</keyword>
<name>A0ABD3RU34_9LAMI</name>
<sequence length="173" mass="19280">MTTSPAFFSSLLNIPNSKIANPPDLSSPKIKIHPRRRQSFNNFHSTNPILTFNNSPSSSSSSCSCNLTTISNSLTLDHDSINDEELKKAESKFGSKVRVKVPLKVYHVPKVPELELSGMVGVLKQYVGVFKGKRISANLPYKVEFVADEILGRDGKPVKFTAHLREDEFEFLD</sequence>
<dbReference type="Gene3D" id="2.30.30.50">
    <property type="match status" value="1"/>
</dbReference>
<evidence type="ECO:0000313" key="7">
    <source>
        <dbReference type="Proteomes" id="UP001634393"/>
    </source>
</evidence>
<dbReference type="InterPro" id="IPR044166">
    <property type="entry name" value="FTRV"/>
</dbReference>
<evidence type="ECO:0000256" key="1">
    <source>
        <dbReference type="ARBA" id="ARBA00023002"/>
    </source>
</evidence>
<comment type="function">
    <text evidence="3">Variable subunit of the ferredoxin-thioredoxin reductase (FTR), which catalyzes the two-electron reduction of thioredoxins by the electrons provided by reduced ferredoxin.</text>
</comment>
<comment type="caution">
    <text evidence="6">The sequence shown here is derived from an EMBL/GenBank/DDBJ whole genome shotgun (WGS) entry which is preliminary data.</text>
</comment>
<reference evidence="6 7" key="1">
    <citation type="submission" date="2024-12" db="EMBL/GenBank/DDBJ databases">
        <title>The unique morphological basis and parallel evolutionary history of personate flowers in Penstemon.</title>
        <authorList>
            <person name="Depatie T.H."/>
            <person name="Wessinger C.A."/>
        </authorList>
    </citation>
    <scope>NUCLEOTIDE SEQUENCE [LARGE SCALE GENOMIC DNA]</scope>
    <source>
        <strain evidence="6">WTNN_2</strain>
        <tissue evidence="6">Leaf</tissue>
    </source>
</reference>
<dbReference type="InterPro" id="IPR008990">
    <property type="entry name" value="Elect_transpt_acc-like_dom_sf"/>
</dbReference>
<evidence type="ECO:0000313" key="6">
    <source>
        <dbReference type="EMBL" id="KAL3815096.1"/>
    </source>
</evidence>
<protein>
    <recommendedName>
        <fullName evidence="5">Ferredoxin thioredoxin reductase alpha chain domain-containing protein</fullName>
    </recommendedName>
</protein>
<evidence type="ECO:0000256" key="3">
    <source>
        <dbReference type="ARBA" id="ARBA00034474"/>
    </source>
</evidence>
<dbReference type="SUPFAM" id="SSF50090">
    <property type="entry name" value="Electron transport accessory proteins"/>
    <property type="match status" value="1"/>
</dbReference>